<feature type="region of interest" description="Disordered" evidence="1">
    <location>
        <begin position="1"/>
        <end position="21"/>
    </location>
</feature>
<dbReference type="InterPro" id="IPR029063">
    <property type="entry name" value="SAM-dependent_MTases_sf"/>
</dbReference>
<proteinExistence type="predicted"/>
<dbReference type="RefSeq" id="WP_091283164.1">
    <property type="nucleotide sequence ID" value="NZ_FAOZ01000026.1"/>
</dbReference>
<reference evidence="4" key="1">
    <citation type="submission" date="2015-11" db="EMBL/GenBank/DDBJ databases">
        <authorList>
            <person name="Varghese N."/>
        </authorList>
    </citation>
    <scope>NUCLEOTIDE SEQUENCE [LARGE SCALE GENOMIC DNA]</scope>
    <source>
        <strain evidence="4">DSM 45899</strain>
    </source>
</reference>
<keyword evidence="3" id="KW-0489">Methyltransferase</keyword>
<name>A0A0S4QUF1_9ACTN</name>
<dbReference type="InterPro" id="IPR041698">
    <property type="entry name" value="Methyltransf_25"/>
</dbReference>
<dbReference type="Gene3D" id="3.40.50.150">
    <property type="entry name" value="Vaccinia Virus protein VP39"/>
    <property type="match status" value="1"/>
</dbReference>
<dbReference type="AlphaFoldDB" id="A0A0S4QUF1"/>
<dbReference type="SUPFAM" id="SSF53335">
    <property type="entry name" value="S-adenosyl-L-methionine-dependent methyltransferases"/>
    <property type="match status" value="1"/>
</dbReference>
<protein>
    <submittedName>
        <fullName evidence="3">SAM-dependent methyltransferase</fullName>
    </submittedName>
</protein>
<evidence type="ECO:0000256" key="1">
    <source>
        <dbReference type="SAM" id="MobiDB-lite"/>
    </source>
</evidence>
<accession>A0A0S4QUF1</accession>
<organism evidence="3 4">
    <name type="scientific">Parafrankia irregularis</name>
    <dbReference type="NCBI Taxonomy" id="795642"/>
    <lineage>
        <taxon>Bacteria</taxon>
        <taxon>Bacillati</taxon>
        <taxon>Actinomycetota</taxon>
        <taxon>Actinomycetes</taxon>
        <taxon>Frankiales</taxon>
        <taxon>Frankiaceae</taxon>
        <taxon>Parafrankia</taxon>
    </lineage>
</organism>
<keyword evidence="4" id="KW-1185">Reference proteome</keyword>
<evidence type="ECO:0000313" key="4">
    <source>
        <dbReference type="Proteomes" id="UP000198802"/>
    </source>
</evidence>
<keyword evidence="3" id="KW-0808">Transferase</keyword>
<dbReference type="EMBL" id="FAOZ01000026">
    <property type="protein sequence ID" value="CUU59232.1"/>
    <property type="molecule type" value="Genomic_DNA"/>
</dbReference>
<dbReference type="GO" id="GO:0008168">
    <property type="term" value="F:methyltransferase activity"/>
    <property type="evidence" value="ECO:0007669"/>
    <property type="project" value="UniProtKB-KW"/>
</dbReference>
<dbReference type="Pfam" id="PF13649">
    <property type="entry name" value="Methyltransf_25"/>
    <property type="match status" value="1"/>
</dbReference>
<gene>
    <name evidence="3" type="ORF">Ga0074812_1269</name>
</gene>
<evidence type="ECO:0000259" key="2">
    <source>
        <dbReference type="Pfam" id="PF13649"/>
    </source>
</evidence>
<dbReference type="Proteomes" id="UP000198802">
    <property type="component" value="Unassembled WGS sequence"/>
</dbReference>
<sequence>MRPDTDSPGTDSPGTGAARAAVGVPSPRAVYDAALRAPGSPLLARRNGQWRALRVDRWLGPASDADESLLSRCRGPALDVGCGPGRLAAALAARGITVLGIDIAPFAVVLARQSGASALCRDVFGPLPGAGRWRETLLVDGNIGIGGDPGRLLRRIALLLAPDGTVLVELDPPGAPTGSYWTRLAVEGLVSAPLRWAGVGVDGIAGLAAVSGFEVAETWQSAGRHFARLLSSTRPSSSCKEP</sequence>
<feature type="domain" description="Methyltransferase" evidence="2">
    <location>
        <begin position="78"/>
        <end position="116"/>
    </location>
</feature>
<evidence type="ECO:0000313" key="3">
    <source>
        <dbReference type="EMBL" id="CUU59232.1"/>
    </source>
</evidence>
<dbReference type="GO" id="GO:0032259">
    <property type="term" value="P:methylation"/>
    <property type="evidence" value="ECO:0007669"/>
    <property type="project" value="UniProtKB-KW"/>
</dbReference>